<dbReference type="InterPro" id="IPR005152">
    <property type="entry name" value="Lipase_secreted"/>
</dbReference>
<evidence type="ECO:0000256" key="1">
    <source>
        <dbReference type="ARBA" id="ARBA00022801"/>
    </source>
</evidence>
<keyword evidence="2" id="KW-0812">Transmembrane</keyword>
<dbReference type="SUPFAM" id="SSF53474">
    <property type="entry name" value="alpha/beta-Hydrolases"/>
    <property type="match status" value="1"/>
</dbReference>
<dbReference type="Pfam" id="PF03583">
    <property type="entry name" value="LIP"/>
    <property type="match status" value="1"/>
</dbReference>
<comment type="caution">
    <text evidence="4">The sequence shown here is derived from an EMBL/GenBank/DDBJ whole genome shotgun (WGS) entry which is preliminary data.</text>
</comment>
<evidence type="ECO:0000313" key="4">
    <source>
        <dbReference type="EMBL" id="TVY88602.1"/>
    </source>
</evidence>
<protein>
    <submittedName>
        <fullName evidence="4">Lipase A</fullName>
    </submittedName>
</protein>
<name>A0A559M6M3_9HELO</name>
<dbReference type="PANTHER" id="PTHR34853:SF5">
    <property type="entry name" value="LIP-DOMAIN-CONTAINING PROTEIN-RELATED"/>
    <property type="match status" value="1"/>
</dbReference>
<feature type="chain" id="PRO_5022056341" evidence="3">
    <location>
        <begin position="29"/>
        <end position="460"/>
    </location>
</feature>
<dbReference type="Proteomes" id="UP000315522">
    <property type="component" value="Unassembled WGS sequence"/>
</dbReference>
<dbReference type="AlphaFoldDB" id="A0A559M6M3"/>
<dbReference type="InterPro" id="IPR029058">
    <property type="entry name" value="AB_hydrolase_fold"/>
</dbReference>
<gene>
    <name evidence="4" type="ORF">LAWI1_G007329</name>
</gene>
<dbReference type="Gene3D" id="1.10.260.130">
    <property type="match status" value="1"/>
</dbReference>
<dbReference type="GO" id="GO:0016042">
    <property type="term" value="P:lipid catabolic process"/>
    <property type="evidence" value="ECO:0007669"/>
    <property type="project" value="InterPro"/>
</dbReference>
<organism evidence="4 5">
    <name type="scientific">Lachnellula willkommii</name>
    <dbReference type="NCBI Taxonomy" id="215461"/>
    <lineage>
        <taxon>Eukaryota</taxon>
        <taxon>Fungi</taxon>
        <taxon>Dikarya</taxon>
        <taxon>Ascomycota</taxon>
        <taxon>Pezizomycotina</taxon>
        <taxon>Leotiomycetes</taxon>
        <taxon>Helotiales</taxon>
        <taxon>Lachnaceae</taxon>
        <taxon>Lachnellula</taxon>
    </lineage>
</organism>
<keyword evidence="2" id="KW-0472">Membrane</keyword>
<evidence type="ECO:0000256" key="2">
    <source>
        <dbReference type="SAM" id="Phobius"/>
    </source>
</evidence>
<sequence>MASPFLKPGLRVLTLLLLLLHFPYLAHAIPLQDTNTPRLLHRQNPIPPDLDPFYSAPANLNASSPGDILRYRPVPYPIAAFTTTIVNLTAAFQIQYRTTDSTGNPEAAVTTLLIPHNAHPAKLLSYQMAEDSAYQSCAPSFALQTSSAQNASISIELAFIEAALNKGWYVVVPDFEGPKSAYLAGAQAGFATLDSVRAVLQSTAFSNISHAPRTALWGYSGGAFASNWALELQASYAPELRFVGAATGGTINNIAGAFTAINNGLLAGLIPTSFLGLAAAYPDFSAALEQELVPETAATFKTVLTQCSSEDYSEFAGQDILSYFKTGAAFLNTSIVQTTLNKVNIGKHVPVTPLYIYKAINDEVSPIADTDAFVDYYCAGGADVEYRRDLLSGHITLAITGAGEALAWLDDRMAGVAVRCGCNTTNVVSTLLDPVGVLALGDIVAGVLIGYLAGVVQSSK</sequence>
<dbReference type="EMBL" id="QGML01001644">
    <property type="protein sequence ID" value="TVY88602.1"/>
    <property type="molecule type" value="Genomic_DNA"/>
</dbReference>
<proteinExistence type="predicted"/>
<dbReference type="GO" id="GO:0004806">
    <property type="term" value="F:triacylglycerol lipase activity"/>
    <property type="evidence" value="ECO:0007669"/>
    <property type="project" value="InterPro"/>
</dbReference>
<dbReference type="PANTHER" id="PTHR34853">
    <property type="match status" value="1"/>
</dbReference>
<keyword evidence="5" id="KW-1185">Reference proteome</keyword>
<keyword evidence="2" id="KW-1133">Transmembrane helix</keyword>
<keyword evidence="3" id="KW-0732">Signal</keyword>
<feature type="signal peptide" evidence="3">
    <location>
        <begin position="1"/>
        <end position="28"/>
    </location>
</feature>
<reference evidence="4 5" key="1">
    <citation type="submission" date="2018-05" db="EMBL/GenBank/DDBJ databases">
        <title>Genome sequencing and assembly of the regulated plant pathogen Lachnellula willkommii and related sister species for the development of diagnostic species identification markers.</title>
        <authorList>
            <person name="Giroux E."/>
            <person name="Bilodeau G."/>
        </authorList>
    </citation>
    <scope>NUCLEOTIDE SEQUENCE [LARGE SCALE GENOMIC DNA]</scope>
    <source>
        <strain evidence="4 5">CBS 172.35</strain>
    </source>
</reference>
<accession>A0A559M6M3</accession>
<keyword evidence="1" id="KW-0378">Hydrolase</keyword>
<feature type="transmembrane region" description="Helical" evidence="2">
    <location>
        <begin position="435"/>
        <end position="456"/>
    </location>
</feature>
<dbReference type="Gene3D" id="3.40.50.1820">
    <property type="entry name" value="alpha/beta hydrolase"/>
    <property type="match status" value="1"/>
</dbReference>
<evidence type="ECO:0000256" key="3">
    <source>
        <dbReference type="SAM" id="SignalP"/>
    </source>
</evidence>
<evidence type="ECO:0000313" key="5">
    <source>
        <dbReference type="Proteomes" id="UP000315522"/>
    </source>
</evidence>